<dbReference type="PANTHER" id="PTHR13137:SF6">
    <property type="entry name" value="SUCCINATE DEHYDROGENASE ASSEMBLY FACTOR 3, MITOCHONDRIAL"/>
    <property type="match status" value="1"/>
</dbReference>
<dbReference type="Pfam" id="PF13233">
    <property type="entry name" value="Complex1_LYR_2"/>
    <property type="match status" value="1"/>
</dbReference>
<accession>A0A9P6WA45</accession>
<evidence type="ECO:0000313" key="8">
    <source>
        <dbReference type="Proteomes" id="UP000750334"/>
    </source>
</evidence>
<dbReference type="PANTHER" id="PTHR13137">
    <property type="entry name" value="DC11 ACN9 HOMOLOG"/>
    <property type="match status" value="1"/>
</dbReference>
<dbReference type="AlphaFoldDB" id="A0A9P6WA45"/>
<proteinExistence type="inferred from homology"/>
<comment type="similarity">
    <text evidence="2 6">Belongs to the complex I LYR family. SDHAF3 subfamily.</text>
</comment>
<evidence type="ECO:0000256" key="3">
    <source>
        <dbReference type="ARBA" id="ARBA00022946"/>
    </source>
</evidence>
<dbReference type="GO" id="GO:0034553">
    <property type="term" value="P:mitochondrial respiratory chain complex II assembly"/>
    <property type="evidence" value="ECO:0007669"/>
    <property type="project" value="UniProtKB-UniRule"/>
</dbReference>
<name>A0A9P6WA45_MAUEX</name>
<dbReference type="CDD" id="cd20270">
    <property type="entry name" value="Complex1_LYR_SDHAF3_LYRM10"/>
    <property type="match status" value="1"/>
</dbReference>
<gene>
    <name evidence="7" type="primary">ACN9</name>
    <name evidence="7" type="ORF">C6P45_004831</name>
</gene>
<reference evidence="7 8" key="1">
    <citation type="submission" date="2020-11" db="EMBL/GenBank/DDBJ databases">
        <title>Kefir isolates.</title>
        <authorList>
            <person name="Marcisauskas S."/>
            <person name="Kim Y."/>
            <person name="Blasche S."/>
        </authorList>
    </citation>
    <scope>NUCLEOTIDE SEQUENCE [LARGE SCALE GENOMIC DNA]</scope>
    <source>
        <strain evidence="7 8">OG2</strain>
    </source>
</reference>
<dbReference type="EMBL" id="PUHR01000071">
    <property type="protein sequence ID" value="KAG0668323.1"/>
    <property type="molecule type" value="Genomic_DNA"/>
</dbReference>
<evidence type="ECO:0000256" key="5">
    <source>
        <dbReference type="ARBA" id="ARBA00023186"/>
    </source>
</evidence>
<evidence type="ECO:0000256" key="2">
    <source>
        <dbReference type="ARBA" id="ARBA00006020"/>
    </source>
</evidence>
<keyword evidence="4 6" id="KW-0496">Mitochondrion</keyword>
<dbReference type="OrthoDB" id="278329at2759"/>
<evidence type="ECO:0000256" key="1">
    <source>
        <dbReference type="ARBA" id="ARBA00004305"/>
    </source>
</evidence>
<dbReference type="GO" id="GO:0005759">
    <property type="term" value="C:mitochondrial matrix"/>
    <property type="evidence" value="ECO:0007669"/>
    <property type="project" value="UniProtKB-SubCell"/>
</dbReference>
<dbReference type="GO" id="GO:0005758">
    <property type="term" value="C:mitochondrial intermembrane space"/>
    <property type="evidence" value="ECO:0007669"/>
    <property type="project" value="TreeGrafter"/>
</dbReference>
<comment type="subcellular location">
    <subcellularLocation>
        <location evidence="1 6">Mitochondrion matrix</location>
    </subcellularLocation>
</comment>
<evidence type="ECO:0000256" key="6">
    <source>
        <dbReference type="RuleBase" id="RU368039"/>
    </source>
</evidence>
<comment type="subunit">
    <text evidence="6">Interacts with the iron-sulfur protein subunit within the SDH catalytic dimer.</text>
</comment>
<comment type="function">
    <text evidence="6">Plays an essential role in the assembly of succinate dehydrogenase (SDH), an enzyme complex (also referred to as respiratory complex II) that is a component of both the tricarboxylic acid (TCA) cycle and the mitochondrial electron transport chain, and which couples the oxidation of succinate to fumarate with the reduction of ubiquinone (coenzyme Q) to ubiquinol. Promotes maturation of the iron-sulfur protein subunit of the SDH catalytic dimer, protecting it from the deleterious effects of oxidants. May act together with SDHAF1.</text>
</comment>
<dbReference type="InterPro" id="IPR008381">
    <property type="entry name" value="SDHAF3/Sdh7"/>
</dbReference>
<dbReference type="Proteomes" id="UP000750334">
    <property type="component" value="Unassembled WGS sequence"/>
</dbReference>
<organism evidence="7 8">
    <name type="scientific">Maudiozyma exigua</name>
    <name type="common">Yeast</name>
    <name type="synonym">Kazachstania exigua</name>
    <dbReference type="NCBI Taxonomy" id="34358"/>
    <lineage>
        <taxon>Eukaryota</taxon>
        <taxon>Fungi</taxon>
        <taxon>Dikarya</taxon>
        <taxon>Ascomycota</taxon>
        <taxon>Saccharomycotina</taxon>
        <taxon>Saccharomycetes</taxon>
        <taxon>Saccharomycetales</taxon>
        <taxon>Saccharomycetaceae</taxon>
        <taxon>Maudiozyma</taxon>
    </lineage>
</organism>
<evidence type="ECO:0000256" key="4">
    <source>
        <dbReference type="ARBA" id="ARBA00023128"/>
    </source>
</evidence>
<keyword evidence="3" id="KW-0809">Transit peptide</keyword>
<evidence type="ECO:0000313" key="7">
    <source>
        <dbReference type="EMBL" id="KAG0668323.1"/>
    </source>
</evidence>
<dbReference type="GO" id="GO:0006105">
    <property type="term" value="P:succinate metabolic process"/>
    <property type="evidence" value="ECO:0007669"/>
    <property type="project" value="TreeGrafter"/>
</dbReference>
<keyword evidence="5 6" id="KW-0143">Chaperone</keyword>
<keyword evidence="8" id="KW-1185">Reference proteome</keyword>
<protein>
    <recommendedName>
        <fullName evidence="6">Succinate dehydrogenase assembly factor 3</fullName>
        <shortName evidence="6">SDH assembly factor 3</shortName>
        <shortName evidence="6">SDHAF3</shortName>
    </recommendedName>
</protein>
<comment type="caution">
    <text evidence="7">The sequence shown here is derived from an EMBL/GenBank/DDBJ whole genome shotgun (WGS) entry which is preliminary data.</text>
</comment>
<sequence length="140" mass="16202">MNSQIIHKQSKAVTTQIIKRAASHHAKTKEALLPPLMLYRRILRAHRMLPEIQRSVGDKYVKNEFKLHKSTDNPLHIVGFLTSWQDYLHMVTNGEWQEGTLSRSALDKMSPQQVGQLYELMKETERVYSGEASVDDKDKK</sequence>